<evidence type="ECO:0000313" key="1">
    <source>
        <dbReference type="EMBL" id="GAI81056.1"/>
    </source>
</evidence>
<sequence length="135" mass="14145">MGLQRTKDLVLNAEVADDALETVKFPAVLDVGTTDENANILIDKALVVTHVSFHNVGATALNAAATVKRYHDTTESTIATSTATLAGDAVEEKEGGDLSNADLADGDQLRLYTGTVAADSTILQVTVTCTKKLNI</sequence>
<dbReference type="AlphaFoldDB" id="X1SPK2"/>
<gene>
    <name evidence="1" type="ORF">S12H4_19063</name>
</gene>
<protein>
    <submittedName>
        <fullName evidence="1">Uncharacterized protein</fullName>
    </submittedName>
</protein>
<comment type="caution">
    <text evidence="1">The sequence shown here is derived from an EMBL/GenBank/DDBJ whole genome shotgun (WGS) entry which is preliminary data.</text>
</comment>
<dbReference type="EMBL" id="BARW01009485">
    <property type="protein sequence ID" value="GAI81056.1"/>
    <property type="molecule type" value="Genomic_DNA"/>
</dbReference>
<name>X1SPK2_9ZZZZ</name>
<reference evidence="1" key="1">
    <citation type="journal article" date="2014" name="Front. Microbiol.">
        <title>High frequency of phylogenetically diverse reductive dehalogenase-homologous genes in deep subseafloor sedimentary metagenomes.</title>
        <authorList>
            <person name="Kawai M."/>
            <person name="Futagami T."/>
            <person name="Toyoda A."/>
            <person name="Takaki Y."/>
            <person name="Nishi S."/>
            <person name="Hori S."/>
            <person name="Arai W."/>
            <person name="Tsubouchi T."/>
            <person name="Morono Y."/>
            <person name="Uchiyama I."/>
            <person name="Ito T."/>
            <person name="Fujiyama A."/>
            <person name="Inagaki F."/>
            <person name="Takami H."/>
        </authorList>
    </citation>
    <scope>NUCLEOTIDE SEQUENCE</scope>
    <source>
        <strain evidence="1">Expedition CK06-06</strain>
    </source>
</reference>
<proteinExistence type="predicted"/>
<organism evidence="1">
    <name type="scientific">marine sediment metagenome</name>
    <dbReference type="NCBI Taxonomy" id="412755"/>
    <lineage>
        <taxon>unclassified sequences</taxon>
        <taxon>metagenomes</taxon>
        <taxon>ecological metagenomes</taxon>
    </lineage>
</organism>
<accession>X1SPK2</accession>